<dbReference type="Gene3D" id="3.60.10.10">
    <property type="entry name" value="Endonuclease/exonuclease/phosphatase"/>
    <property type="match status" value="1"/>
</dbReference>
<evidence type="ECO:0008006" key="3">
    <source>
        <dbReference type="Google" id="ProtNLM"/>
    </source>
</evidence>
<sequence>MFDVECLIVKITTVYLKPILICTIYIPPSNICDNSFQVIEDVFSFLRAQKNEFIVQGDFNVDLLTKNDESLKLFRLSKQFDLFQKIGEPTRIQVCRMKHSQNQLKKLQRCWITYTSPKVTISLILDV</sequence>
<organism evidence="1 2">
    <name type="scientific">Orchesella dallaii</name>
    <dbReference type="NCBI Taxonomy" id="48710"/>
    <lineage>
        <taxon>Eukaryota</taxon>
        <taxon>Metazoa</taxon>
        <taxon>Ecdysozoa</taxon>
        <taxon>Arthropoda</taxon>
        <taxon>Hexapoda</taxon>
        <taxon>Collembola</taxon>
        <taxon>Entomobryomorpha</taxon>
        <taxon>Entomobryoidea</taxon>
        <taxon>Orchesellidae</taxon>
        <taxon>Orchesellinae</taxon>
        <taxon>Orchesella</taxon>
    </lineage>
</organism>
<gene>
    <name evidence="1" type="ORF">ODALV1_LOCUS14640</name>
</gene>
<proteinExistence type="predicted"/>
<comment type="caution">
    <text evidence="1">The sequence shown here is derived from an EMBL/GenBank/DDBJ whole genome shotgun (WGS) entry which is preliminary data.</text>
</comment>
<dbReference type="InterPro" id="IPR036691">
    <property type="entry name" value="Endo/exonu/phosph_ase_sf"/>
</dbReference>
<evidence type="ECO:0000313" key="2">
    <source>
        <dbReference type="Proteomes" id="UP001642540"/>
    </source>
</evidence>
<dbReference type="SUPFAM" id="SSF56219">
    <property type="entry name" value="DNase I-like"/>
    <property type="match status" value="1"/>
</dbReference>
<dbReference type="Proteomes" id="UP001642540">
    <property type="component" value="Unassembled WGS sequence"/>
</dbReference>
<name>A0ABP1QYX0_9HEXA</name>
<reference evidence="1 2" key="1">
    <citation type="submission" date="2024-08" db="EMBL/GenBank/DDBJ databases">
        <authorList>
            <person name="Cucini C."/>
            <person name="Frati F."/>
        </authorList>
    </citation>
    <scope>NUCLEOTIDE SEQUENCE [LARGE SCALE GENOMIC DNA]</scope>
</reference>
<dbReference type="PANTHER" id="PTHR33776:SF3">
    <property type="entry name" value="PHD-TYPE DOMAIN-CONTAINING PROTEIN"/>
    <property type="match status" value="1"/>
</dbReference>
<accession>A0ABP1QYX0</accession>
<keyword evidence="2" id="KW-1185">Reference proteome</keyword>
<dbReference type="EMBL" id="CAXLJM020000046">
    <property type="protein sequence ID" value="CAL8111011.1"/>
    <property type="molecule type" value="Genomic_DNA"/>
</dbReference>
<evidence type="ECO:0000313" key="1">
    <source>
        <dbReference type="EMBL" id="CAL8111011.1"/>
    </source>
</evidence>
<protein>
    <recommendedName>
        <fullName evidence="3">Endonuclease/exonuclease/phosphatase domain-containing protein</fullName>
    </recommendedName>
</protein>
<dbReference type="PANTHER" id="PTHR33776">
    <property type="entry name" value="ENDO/EXONUCLEASE/PHOSPHATASE DOMAIN-CONTAINING PROTEIN"/>
    <property type="match status" value="1"/>
</dbReference>